<dbReference type="InterPro" id="IPR017907">
    <property type="entry name" value="Znf_RING_CS"/>
</dbReference>
<dbReference type="InterPro" id="IPR008906">
    <property type="entry name" value="HATC_C_dom"/>
</dbReference>
<gene>
    <name evidence="7" type="ORF">PtrM4_081550</name>
</gene>
<dbReference type="PROSITE" id="PS00518">
    <property type="entry name" value="ZF_RING_1"/>
    <property type="match status" value="1"/>
</dbReference>
<dbReference type="InterPro" id="IPR012337">
    <property type="entry name" value="RNaseH-like_sf"/>
</dbReference>
<dbReference type="GO" id="GO:0008270">
    <property type="term" value="F:zinc ion binding"/>
    <property type="evidence" value="ECO:0007669"/>
    <property type="project" value="UniProtKB-KW"/>
</dbReference>
<evidence type="ECO:0000256" key="1">
    <source>
        <dbReference type="ARBA" id="ARBA00004123"/>
    </source>
</evidence>
<name>A0A317AD34_9PLEO</name>
<protein>
    <submittedName>
        <fullName evidence="7">Dimer-Tnp-hAT multi-domain protein</fullName>
    </submittedName>
</protein>
<evidence type="ECO:0000313" key="7">
    <source>
        <dbReference type="EMBL" id="KAF7573250.1"/>
    </source>
</evidence>
<dbReference type="GeneID" id="6349035"/>
<evidence type="ECO:0000256" key="2">
    <source>
        <dbReference type="ARBA" id="ARBA00022723"/>
    </source>
</evidence>
<dbReference type="SUPFAM" id="SSF53098">
    <property type="entry name" value="Ribonuclease H-like"/>
    <property type="match status" value="1"/>
</dbReference>
<proteinExistence type="predicted"/>
<comment type="caution">
    <text evidence="7">The sequence shown here is derived from an EMBL/GenBank/DDBJ whole genome shotgun (WGS) entry which is preliminary data.</text>
</comment>
<evidence type="ECO:0000256" key="3">
    <source>
        <dbReference type="ARBA" id="ARBA00022771"/>
    </source>
</evidence>
<dbReference type="EMBL" id="NQIK02000003">
    <property type="protein sequence ID" value="KAF7573250.1"/>
    <property type="molecule type" value="Genomic_DNA"/>
</dbReference>
<dbReference type="GO" id="GO:0005634">
    <property type="term" value="C:nucleus"/>
    <property type="evidence" value="ECO:0007669"/>
    <property type="project" value="UniProtKB-SubCell"/>
</dbReference>
<keyword evidence="2" id="KW-0479">Metal-binding</keyword>
<keyword evidence="4" id="KW-0862">Zinc</keyword>
<dbReference type="InterPro" id="IPR052035">
    <property type="entry name" value="ZnF_BED_domain_contain"/>
</dbReference>
<feature type="region of interest" description="Disordered" evidence="6">
    <location>
        <begin position="429"/>
        <end position="459"/>
    </location>
</feature>
<dbReference type="PANTHER" id="PTHR46481:SF10">
    <property type="entry name" value="ZINC FINGER BED DOMAIN-CONTAINING PROTEIN 39"/>
    <property type="match status" value="1"/>
</dbReference>
<sequence>MENTTLSREQQSDILNPPQQCHGCITKLQNLPEFPFAHPGPLYAIRGCNHYMCRSCLTAQYTQAGDVQTSCVCGNPADVLIVQDINPYLSPAYLLYIDLLEIFNVDSALFAGNTAISIDTAVALAVFDAIYTPTLETVALSLDNIPAEYLASQIRICINSWEPHFLITPLLAISGLHNCLQDTFWTHMVRVPGARYHHLDGMFGDNQAAEFRGRHLLIMAMLKADPLLELTYCKWEECLNRWGAVLAKWWWDGFRVENQWDVADSRSASSRDCQPTCASRYSAILTISTSSTAVAASSSRRRVKLSSPRQALVAAPQAPNFEATLRESRAEETIIPPPEGSEHATVAASGAASEAVDEGFVWVEDKYDGFNWSRYPKHCKPPTSLSNRASWVYSHGYRIALRSNVAKVTWICHYCYKHKFTTVGRGIHDVSQSPSAPARHLGEDKKGHGLKPPSKRTTVAPRKETLLERALQKGCSQAVANELTNFNIQEFRLAAVTWLVENNLPLSQFESSSFRNMIQLASVEAERALWASHNSVSRYVIRLYNYLLPKVVASLSESMSKVHISFDGWTTKGGKRGYLGIVAHYVDSSGELRDLPIALPQLTGAHTGEAMAEVVMAIFKQFEITVGKLGYFVLDNAHNNNTTINTLALQMGFSATERRLRCGPHTLNLIGQMLLWGEEKESYDNEETERVNEAENMATWRGDGPLGVLLAVINYIKTPQQYALFEKYQKLAIRDQPVNAPTEQHKIKEPVKPVVTRWNSYVSCFERAVELQLAVNGYANYHIQKIETEDAYARSRNNKLPAAPDWMRSDGINAHDWQVIAEYIDVLRPLKQATKRLEGRGKSGAFGAIAEVIPVFEYLLGVYEDRLQSYEDVIHDEHTESPEDHLAINLRAALVKAREYYNKLDLSPAYYAATILHPRYKSYLDAAWADKPDWLESSNRKFQHLWAEYKSLPKPRLRPKVRHNDIDDAINSFIEPAGLTENEEDEYEAWKRSEPIASEGVDPIKYWVGLRDRYPSLSKFAIDMLSIPGSSCECERLFSELGDLLEPRRRSISPQLLAAIQCDRRWIRAGFGSGEVPVKEAISDEEMDAKYGVHKWDIS</sequence>
<evidence type="ECO:0000256" key="5">
    <source>
        <dbReference type="ARBA" id="ARBA00023242"/>
    </source>
</evidence>
<dbReference type="KEGG" id="ptrr:6349035"/>
<dbReference type="RefSeq" id="XP_065963418.1">
    <property type="nucleotide sequence ID" value="XM_066106480.1"/>
</dbReference>
<dbReference type="GO" id="GO:0046983">
    <property type="term" value="F:protein dimerization activity"/>
    <property type="evidence" value="ECO:0007669"/>
    <property type="project" value="InterPro"/>
</dbReference>
<dbReference type="AlphaFoldDB" id="A0A317AD34"/>
<organism evidence="7 8">
    <name type="scientific">Pyrenophora tritici-repentis</name>
    <dbReference type="NCBI Taxonomy" id="45151"/>
    <lineage>
        <taxon>Eukaryota</taxon>
        <taxon>Fungi</taxon>
        <taxon>Dikarya</taxon>
        <taxon>Ascomycota</taxon>
        <taxon>Pezizomycotina</taxon>
        <taxon>Dothideomycetes</taxon>
        <taxon>Pleosporomycetidae</taxon>
        <taxon>Pleosporales</taxon>
        <taxon>Pleosporineae</taxon>
        <taxon>Pleosporaceae</taxon>
        <taxon>Pyrenophora</taxon>
    </lineage>
</organism>
<evidence type="ECO:0000256" key="6">
    <source>
        <dbReference type="SAM" id="MobiDB-lite"/>
    </source>
</evidence>
<accession>A0A317AD34</accession>
<evidence type="ECO:0000256" key="4">
    <source>
        <dbReference type="ARBA" id="ARBA00022833"/>
    </source>
</evidence>
<dbReference type="Pfam" id="PF05699">
    <property type="entry name" value="Dimer_Tnp_hAT"/>
    <property type="match status" value="1"/>
</dbReference>
<keyword evidence="5" id="KW-0539">Nucleus</keyword>
<comment type="subcellular location">
    <subcellularLocation>
        <location evidence="1">Nucleus</location>
    </subcellularLocation>
</comment>
<dbReference type="Proteomes" id="UP000245464">
    <property type="component" value="Chromosome 3"/>
</dbReference>
<keyword evidence="3" id="KW-0863">Zinc-finger</keyword>
<reference evidence="7" key="1">
    <citation type="journal article" date="2018" name="BMC Genomics">
        <title>Comparative genomics of the wheat fungal pathogen Pyrenophora tritici-repentis reveals chromosomal variations and genome plasticity.</title>
        <authorList>
            <person name="Moolhuijzen P."/>
            <person name="See P.T."/>
            <person name="Hane J.K."/>
            <person name="Shi G."/>
            <person name="Liu Z."/>
            <person name="Oliver R.P."/>
            <person name="Moffat C.S."/>
        </authorList>
    </citation>
    <scope>NUCLEOTIDE SEQUENCE [LARGE SCALE GENOMIC DNA]</scope>
    <source>
        <strain evidence="7">M4</strain>
    </source>
</reference>
<dbReference type="PANTHER" id="PTHR46481">
    <property type="entry name" value="ZINC FINGER BED DOMAIN-CONTAINING PROTEIN 4"/>
    <property type="match status" value="1"/>
</dbReference>
<evidence type="ECO:0000313" key="8">
    <source>
        <dbReference type="Proteomes" id="UP000245464"/>
    </source>
</evidence>